<sequence>MLLYSLATLACASTLSLLPALASTDADSSSESNSLLVKTTSGNVLGFLDDTTTTVPLQKWYGVRFAADTSGENRWRPPQPFSDTKNTFNASGFGPACMQGRSDGGNGTSVQSEDCLRINVIAPKGAKNLPIYIYSFGGGFDSGASSDPKIDGSFLAAKGIVFASYNYRLSLWAWPHAKEIADAGETQNFGLLDTRAAVEWIRDNAEAFGGDPTKITLGGESVGAEMTNLYMSAWPEDPIIRGAVMQSSDTSQPQWELGNQLEAISQNFSCTTGNGQLDCLRKQDAFALQAVLLATGNQFQPVIDNITIFKDYVKQTKEGRTAKVPLLIGTNKDEGTLIVNSEPTAFTNETAYILSNNLNFPFASIPKVESMYPTPSSTYPSVYNATSAIWRDAHMLCLAHNLGQWRTEALGLPVFRYRFDLVASNLNSLGSSIGTFHGSDIRFVMGTMDTIVLSPPFVAATPFELSVSSYMVDAWTNFIKDPMAGPQIENWPRYDPNNASTLAILGISSSSAIPGDHFVSDESCEYWNTILPIYPQTFPACGNWTCSD</sequence>
<dbReference type="InParanoid" id="A0A0H2RL10"/>
<evidence type="ECO:0000313" key="5">
    <source>
        <dbReference type="EMBL" id="KLO05491.1"/>
    </source>
</evidence>
<organism evidence="5 6">
    <name type="scientific">Schizopora paradoxa</name>
    <dbReference type="NCBI Taxonomy" id="27342"/>
    <lineage>
        <taxon>Eukaryota</taxon>
        <taxon>Fungi</taxon>
        <taxon>Dikarya</taxon>
        <taxon>Basidiomycota</taxon>
        <taxon>Agaricomycotina</taxon>
        <taxon>Agaricomycetes</taxon>
        <taxon>Hymenochaetales</taxon>
        <taxon>Schizoporaceae</taxon>
        <taxon>Schizopora</taxon>
    </lineage>
</organism>
<evidence type="ECO:0000256" key="2">
    <source>
        <dbReference type="ARBA" id="ARBA00022801"/>
    </source>
</evidence>
<dbReference type="PANTHER" id="PTHR43918">
    <property type="entry name" value="ACETYLCHOLINESTERASE"/>
    <property type="match status" value="1"/>
</dbReference>
<keyword evidence="2" id="KW-0378">Hydrolase</keyword>
<evidence type="ECO:0000259" key="4">
    <source>
        <dbReference type="Pfam" id="PF00135"/>
    </source>
</evidence>
<dbReference type="InterPro" id="IPR029058">
    <property type="entry name" value="AB_hydrolase_fold"/>
</dbReference>
<dbReference type="AlphaFoldDB" id="A0A0H2RL10"/>
<dbReference type="GO" id="GO:0052689">
    <property type="term" value="F:carboxylic ester hydrolase activity"/>
    <property type="evidence" value="ECO:0007669"/>
    <property type="project" value="TreeGrafter"/>
</dbReference>
<name>A0A0H2RL10_9AGAM</name>
<dbReference type="Pfam" id="PF00135">
    <property type="entry name" value="COesterase"/>
    <property type="match status" value="1"/>
</dbReference>
<dbReference type="EMBL" id="KQ086300">
    <property type="protein sequence ID" value="KLO05491.1"/>
    <property type="molecule type" value="Genomic_DNA"/>
</dbReference>
<feature type="chain" id="PRO_5005201827" evidence="3">
    <location>
        <begin position="23"/>
        <end position="548"/>
    </location>
</feature>
<evidence type="ECO:0000256" key="3">
    <source>
        <dbReference type="SAM" id="SignalP"/>
    </source>
</evidence>
<keyword evidence="6" id="KW-1185">Reference proteome</keyword>
<dbReference type="Proteomes" id="UP000053477">
    <property type="component" value="Unassembled WGS sequence"/>
</dbReference>
<dbReference type="SUPFAM" id="SSF53474">
    <property type="entry name" value="alpha/beta-Hydrolases"/>
    <property type="match status" value="1"/>
</dbReference>
<dbReference type="InterPro" id="IPR050654">
    <property type="entry name" value="AChE-related_enzymes"/>
</dbReference>
<reference evidence="5 6" key="1">
    <citation type="submission" date="2015-04" db="EMBL/GenBank/DDBJ databases">
        <title>Complete genome sequence of Schizopora paradoxa KUC8140, a cosmopolitan wood degrader in East Asia.</title>
        <authorList>
            <consortium name="DOE Joint Genome Institute"/>
            <person name="Min B."/>
            <person name="Park H."/>
            <person name="Jang Y."/>
            <person name="Kim J.-J."/>
            <person name="Kim K.H."/>
            <person name="Pangilinan J."/>
            <person name="Lipzen A."/>
            <person name="Riley R."/>
            <person name="Grigoriev I.V."/>
            <person name="Spatafora J.W."/>
            <person name="Choi I.-G."/>
        </authorList>
    </citation>
    <scope>NUCLEOTIDE SEQUENCE [LARGE SCALE GENOMIC DNA]</scope>
    <source>
        <strain evidence="5 6">KUC8140</strain>
    </source>
</reference>
<dbReference type="OrthoDB" id="408631at2759"/>
<feature type="signal peptide" evidence="3">
    <location>
        <begin position="1"/>
        <end position="22"/>
    </location>
</feature>
<evidence type="ECO:0000256" key="1">
    <source>
        <dbReference type="ARBA" id="ARBA00005964"/>
    </source>
</evidence>
<gene>
    <name evidence="5" type="ORF">SCHPADRAFT_988318</name>
</gene>
<protein>
    <submittedName>
        <fullName evidence="5">Carboxylesterase</fullName>
    </submittedName>
</protein>
<dbReference type="ESTHER" id="9homo-a0a0h2rl10">
    <property type="family name" value="Fungal_carboxylesterase_lipase"/>
</dbReference>
<feature type="domain" description="Carboxylesterase type B" evidence="4">
    <location>
        <begin position="35"/>
        <end position="504"/>
    </location>
</feature>
<dbReference type="PANTHER" id="PTHR43918:SF4">
    <property type="entry name" value="CARBOXYLIC ESTER HYDROLASE"/>
    <property type="match status" value="1"/>
</dbReference>
<evidence type="ECO:0000313" key="6">
    <source>
        <dbReference type="Proteomes" id="UP000053477"/>
    </source>
</evidence>
<proteinExistence type="inferred from homology"/>
<dbReference type="InterPro" id="IPR002018">
    <property type="entry name" value="CarbesteraseB"/>
</dbReference>
<keyword evidence="3" id="KW-0732">Signal</keyword>
<comment type="similarity">
    <text evidence="1">Belongs to the type-B carboxylesterase/lipase family.</text>
</comment>
<dbReference type="Gene3D" id="3.40.50.1820">
    <property type="entry name" value="alpha/beta hydrolase"/>
    <property type="match status" value="1"/>
</dbReference>
<accession>A0A0H2RL10</accession>
<dbReference type="STRING" id="27342.A0A0H2RL10"/>